<keyword evidence="1" id="KW-0812">Transmembrane</keyword>
<dbReference type="AlphaFoldDB" id="A0A4R2SYV6"/>
<feature type="transmembrane region" description="Helical" evidence="1">
    <location>
        <begin position="12"/>
        <end position="32"/>
    </location>
</feature>
<feature type="transmembrane region" description="Helical" evidence="1">
    <location>
        <begin position="38"/>
        <end position="56"/>
    </location>
</feature>
<dbReference type="Proteomes" id="UP000295504">
    <property type="component" value="Unassembled WGS sequence"/>
</dbReference>
<reference evidence="2 3" key="1">
    <citation type="submission" date="2019-03" db="EMBL/GenBank/DDBJ databases">
        <title>Genomic Encyclopedia of Type Strains, Phase IV (KMG-IV): sequencing the most valuable type-strain genomes for metagenomic binning, comparative biology and taxonomic classification.</title>
        <authorList>
            <person name="Goeker M."/>
        </authorList>
    </citation>
    <scope>NUCLEOTIDE SEQUENCE [LARGE SCALE GENOMIC DNA]</scope>
    <source>
        <strain evidence="2 3">DSM 100013</strain>
    </source>
</reference>
<evidence type="ECO:0000256" key="1">
    <source>
        <dbReference type="SAM" id="Phobius"/>
    </source>
</evidence>
<evidence type="ECO:0000313" key="3">
    <source>
        <dbReference type="Proteomes" id="UP000295504"/>
    </source>
</evidence>
<evidence type="ECO:0000313" key="2">
    <source>
        <dbReference type="EMBL" id="TCP95707.1"/>
    </source>
</evidence>
<feature type="transmembrane region" description="Helical" evidence="1">
    <location>
        <begin position="147"/>
        <end position="164"/>
    </location>
</feature>
<organism evidence="2 3">
    <name type="scientific">Serpentinicella alkaliphila</name>
    <dbReference type="NCBI Taxonomy" id="1734049"/>
    <lineage>
        <taxon>Bacteria</taxon>
        <taxon>Bacillati</taxon>
        <taxon>Bacillota</taxon>
        <taxon>Clostridia</taxon>
        <taxon>Peptostreptococcales</taxon>
        <taxon>Natronincolaceae</taxon>
        <taxon>Serpentinicella</taxon>
    </lineage>
</organism>
<gene>
    <name evidence="2" type="ORF">EDD79_10572</name>
</gene>
<comment type="caution">
    <text evidence="2">The sequence shown here is derived from an EMBL/GenBank/DDBJ whole genome shotgun (WGS) entry which is preliminary data.</text>
</comment>
<feature type="transmembrane region" description="Helical" evidence="1">
    <location>
        <begin position="90"/>
        <end position="111"/>
    </location>
</feature>
<feature type="transmembrane region" description="Helical" evidence="1">
    <location>
        <begin position="176"/>
        <end position="196"/>
    </location>
</feature>
<keyword evidence="1" id="KW-1133">Transmembrane helix</keyword>
<sequence>MSEKKELLKIYYIYIGLFALTNIVSSISITLIDGKKALITGIIWVIATILIYYFLISKKESLIIIYSTINAILTGVVISSYYSIKLASPYNPLILVVMFAISMLLNYKFLIKIKQKKTFIKNNIIATTIVIIISVIVWIVYSLSVGSSLLFMNVIYLCFNISLFRAIDKDYIYIRILGNASMLMFGGILFFVIQALTEGEGIDIFVDSWSENYNKKRIK</sequence>
<accession>A0A4R2SYV6</accession>
<keyword evidence="1" id="KW-0472">Membrane</keyword>
<dbReference type="RefSeq" id="WP_132849645.1">
    <property type="nucleotide sequence ID" value="NZ_CP058648.1"/>
</dbReference>
<dbReference type="EMBL" id="SLYC01000057">
    <property type="protein sequence ID" value="TCP95707.1"/>
    <property type="molecule type" value="Genomic_DNA"/>
</dbReference>
<name>A0A4R2SYV6_9FIRM</name>
<proteinExistence type="predicted"/>
<keyword evidence="3" id="KW-1185">Reference proteome</keyword>
<protein>
    <submittedName>
        <fullName evidence="2">Uncharacterized protein</fullName>
    </submittedName>
</protein>
<feature type="transmembrane region" description="Helical" evidence="1">
    <location>
        <begin position="63"/>
        <end position="84"/>
    </location>
</feature>
<feature type="transmembrane region" description="Helical" evidence="1">
    <location>
        <begin position="123"/>
        <end position="141"/>
    </location>
</feature>